<dbReference type="Proteomes" id="UP000563838">
    <property type="component" value="Unassembled WGS sequence"/>
</dbReference>
<dbReference type="RefSeq" id="WP_181487698.1">
    <property type="nucleotide sequence ID" value="NZ_JACDUI010000001.1"/>
</dbReference>
<proteinExistence type="predicted"/>
<dbReference type="EMBL" id="JACDUI010000001">
    <property type="protein sequence ID" value="MBA2840231.1"/>
    <property type="molecule type" value="Genomic_DNA"/>
</dbReference>
<keyword evidence="1" id="KW-0812">Transmembrane</keyword>
<evidence type="ECO:0000313" key="3">
    <source>
        <dbReference type="Proteomes" id="UP000563838"/>
    </source>
</evidence>
<comment type="caution">
    <text evidence="2">The sequence shown here is derived from an EMBL/GenBank/DDBJ whole genome shotgun (WGS) entry which is preliminary data.</text>
</comment>
<accession>A0A7J9NI55</accession>
<protein>
    <submittedName>
        <fullName evidence="2">Uncharacterized protein</fullName>
    </submittedName>
</protein>
<sequence>MNNIYLFAISLGIGFICSFSILRIIIQKKKKDTAKKREELKDEVIKGLQKLK</sequence>
<dbReference type="AlphaFoldDB" id="A0A7J9NI55"/>
<name>A0A7J9NI55_METMI</name>
<evidence type="ECO:0000313" key="2">
    <source>
        <dbReference type="EMBL" id="MBA2840231.1"/>
    </source>
</evidence>
<gene>
    <name evidence="2" type="ORF">HNP87_000743</name>
</gene>
<organism evidence="2 3">
    <name type="scientific">Methanococcus maripaludis</name>
    <name type="common">Methanococcus deltae</name>
    <dbReference type="NCBI Taxonomy" id="39152"/>
    <lineage>
        <taxon>Archaea</taxon>
        <taxon>Methanobacteriati</taxon>
        <taxon>Methanobacteriota</taxon>
        <taxon>Methanomada group</taxon>
        <taxon>Methanococci</taxon>
        <taxon>Methanococcales</taxon>
        <taxon>Methanococcaceae</taxon>
        <taxon>Methanococcus</taxon>
    </lineage>
</organism>
<reference evidence="2 3" key="1">
    <citation type="submission" date="2020-07" db="EMBL/GenBank/DDBJ databases">
        <title>Genomic Encyclopedia of Type Strains, Phase IV (KMG-V): Genome sequencing to study the core and pangenomes of soil and plant-associated prokaryotes.</title>
        <authorList>
            <person name="Whitman W."/>
        </authorList>
    </citation>
    <scope>NUCLEOTIDE SEQUENCE [LARGE SCALE GENOMIC DNA]</scope>
    <source>
        <strain evidence="2 3">A4</strain>
    </source>
</reference>
<keyword evidence="1" id="KW-1133">Transmembrane helix</keyword>
<feature type="transmembrane region" description="Helical" evidence="1">
    <location>
        <begin position="6"/>
        <end position="26"/>
    </location>
</feature>
<keyword evidence="1" id="KW-0472">Membrane</keyword>
<evidence type="ECO:0000256" key="1">
    <source>
        <dbReference type="SAM" id="Phobius"/>
    </source>
</evidence>